<dbReference type="EMBL" id="MT631552">
    <property type="protein sequence ID" value="QNO53824.1"/>
    <property type="molecule type" value="Genomic_DNA"/>
</dbReference>
<evidence type="ECO:0000313" key="3">
    <source>
        <dbReference type="EMBL" id="QNO53824.1"/>
    </source>
</evidence>
<dbReference type="InterPro" id="IPR016134">
    <property type="entry name" value="Dockerin_dom"/>
</dbReference>
<dbReference type="InterPro" id="IPR002491">
    <property type="entry name" value="ABC_transptr_periplasmic_BD"/>
</dbReference>
<dbReference type="InterPro" id="IPR050902">
    <property type="entry name" value="ABC_Transporter_SBP"/>
</dbReference>
<dbReference type="InterPro" id="IPR002105">
    <property type="entry name" value="Dockerin_1_rpt"/>
</dbReference>
<protein>
    <submittedName>
        <fullName evidence="3">Vitamin B12-binding protein</fullName>
    </submittedName>
</protein>
<dbReference type="PANTHER" id="PTHR30535">
    <property type="entry name" value="VITAMIN B12-BINDING PROTEIN"/>
    <property type="match status" value="1"/>
</dbReference>
<dbReference type="Pfam" id="PF01497">
    <property type="entry name" value="Peripla_BP_2"/>
    <property type="match status" value="1"/>
</dbReference>
<feature type="domain" description="Dockerin" evidence="2">
    <location>
        <begin position="23"/>
        <end position="87"/>
    </location>
</feature>
<dbReference type="PROSITE" id="PS51766">
    <property type="entry name" value="DOCKERIN"/>
    <property type="match status" value="1"/>
</dbReference>
<dbReference type="SUPFAM" id="SSF53807">
    <property type="entry name" value="Helical backbone' metal receptor"/>
    <property type="match status" value="1"/>
</dbReference>
<name>A0A7G9Z0P0_9EURY</name>
<dbReference type="CDD" id="cd14256">
    <property type="entry name" value="Dockerin_I"/>
    <property type="match status" value="1"/>
</dbReference>
<dbReference type="PROSITE" id="PS00018">
    <property type="entry name" value="EF_HAND_1"/>
    <property type="match status" value="1"/>
</dbReference>
<dbReference type="InterPro" id="IPR036439">
    <property type="entry name" value="Dockerin_dom_sf"/>
</dbReference>
<dbReference type="Gene3D" id="1.10.1330.10">
    <property type="entry name" value="Dockerin domain"/>
    <property type="match status" value="1"/>
</dbReference>
<dbReference type="Gene3D" id="3.40.50.1980">
    <property type="entry name" value="Nitrogenase molybdenum iron protein domain"/>
    <property type="match status" value="2"/>
</dbReference>
<organism evidence="3">
    <name type="scientific">Candidatus Methanophagaceae archaeon ANME-1 ERB6</name>
    <dbReference type="NCBI Taxonomy" id="2759912"/>
    <lineage>
        <taxon>Archaea</taxon>
        <taxon>Methanobacteriati</taxon>
        <taxon>Methanobacteriota</taxon>
        <taxon>Stenosarchaea group</taxon>
        <taxon>Methanomicrobia</taxon>
        <taxon>Candidatus Methanophagales</taxon>
        <taxon>Candidatus Methanophagaceae</taxon>
    </lineage>
</organism>
<dbReference type="InterPro" id="IPR018247">
    <property type="entry name" value="EF_Hand_1_Ca_BS"/>
</dbReference>
<reference evidence="3" key="1">
    <citation type="submission" date="2020-06" db="EMBL/GenBank/DDBJ databases">
        <title>Unique genomic features of the anaerobic methanotrophic archaea.</title>
        <authorList>
            <person name="Chadwick G.L."/>
            <person name="Skennerton C.T."/>
            <person name="Laso-Perez R."/>
            <person name="Leu A.O."/>
            <person name="Speth D.R."/>
            <person name="Yu H."/>
            <person name="Morgan-Lang C."/>
            <person name="Hatzenpichler R."/>
            <person name="Goudeau D."/>
            <person name="Malmstrom R."/>
            <person name="Brazelton W.J."/>
            <person name="Woyke T."/>
            <person name="Hallam S.J."/>
            <person name="Tyson G.W."/>
            <person name="Wegener G."/>
            <person name="Boetius A."/>
            <person name="Orphan V."/>
        </authorList>
    </citation>
    <scope>NUCLEOTIDE SEQUENCE</scope>
</reference>
<evidence type="ECO:0000259" key="1">
    <source>
        <dbReference type="PROSITE" id="PS50983"/>
    </source>
</evidence>
<dbReference type="GO" id="GO:0004553">
    <property type="term" value="F:hydrolase activity, hydrolyzing O-glycosyl compounds"/>
    <property type="evidence" value="ECO:0007669"/>
    <property type="project" value="InterPro"/>
</dbReference>
<dbReference type="GO" id="GO:0000272">
    <property type="term" value="P:polysaccharide catabolic process"/>
    <property type="evidence" value="ECO:0007669"/>
    <property type="project" value="InterPro"/>
</dbReference>
<dbReference type="PANTHER" id="PTHR30535:SF34">
    <property type="entry name" value="MOLYBDATE-BINDING PROTEIN MOLA"/>
    <property type="match status" value="1"/>
</dbReference>
<proteinExistence type="predicted"/>
<feature type="domain" description="Fe/B12 periplasmic-binding" evidence="1">
    <location>
        <begin position="103"/>
        <end position="374"/>
    </location>
</feature>
<accession>A0A7G9Z0P0</accession>
<gene>
    <name evidence="3" type="primary">btuF</name>
    <name evidence="3" type="ORF">LLJJBFGJ_00016</name>
</gene>
<dbReference type="SUPFAM" id="SSF63446">
    <property type="entry name" value="Type I dockerin domain"/>
    <property type="match status" value="1"/>
</dbReference>
<dbReference type="Pfam" id="PF00404">
    <property type="entry name" value="Dockerin_1"/>
    <property type="match status" value="1"/>
</dbReference>
<evidence type="ECO:0000259" key="2">
    <source>
        <dbReference type="PROSITE" id="PS51766"/>
    </source>
</evidence>
<sequence>MATLPAIASDQKVTTTASEDDHILEIYGNANEDDTIDMRDITYTARIILWMEEPTDLADANHDGRITARDMTQIGLIILGRESELTLVDSAGRIVTVSMPVERMVAFTGEPVEAMRTLKAADKIVGVDRYTIANTAFFPEFSDYPGVGWIMAPDIEKAIYLNPDIAVLYAAYDYPEIQDGLEAVGVTVIRLDLFSQSTYTDEIRKLGYIFKKEEEASEFIDWQEGWMDTIESKIEGISDDERPDVYFEVWKPYYPAGTGNVWHESLVIAGGNNIFSDFTGYTAEISGEDVAFRNPEFIVRDPGWFASGGYDTDDPTAYKDVRDEIMGRPVLANVTAVENENVYMLASDLLDGPRAAAGIAYMAKWFHPVRCGDLEPQVIHQEYVTTFQGLDFDVESHGVFVYHPVQHPDGH</sequence>
<dbReference type="PROSITE" id="PS50983">
    <property type="entry name" value="FE_B12_PBP"/>
    <property type="match status" value="1"/>
</dbReference>
<dbReference type="AlphaFoldDB" id="A0A7G9Z0P0"/>